<feature type="domain" description="NTF2" evidence="2">
    <location>
        <begin position="28"/>
        <end position="194"/>
    </location>
</feature>
<dbReference type="AlphaFoldDB" id="A0A316Z445"/>
<keyword evidence="4" id="KW-1185">Reference proteome</keyword>
<dbReference type="Pfam" id="PF02136">
    <property type="entry name" value="NTF2"/>
    <property type="match status" value="1"/>
</dbReference>
<reference evidence="3 4" key="1">
    <citation type="journal article" date="2018" name="Mol. Biol. Evol.">
        <title>Broad Genomic Sampling Reveals a Smut Pathogenic Ancestry of the Fungal Clade Ustilaginomycotina.</title>
        <authorList>
            <person name="Kijpornyongpan T."/>
            <person name="Mondo S.J."/>
            <person name="Barry K."/>
            <person name="Sandor L."/>
            <person name="Lee J."/>
            <person name="Lipzen A."/>
            <person name="Pangilinan J."/>
            <person name="LaButti K."/>
            <person name="Hainaut M."/>
            <person name="Henrissat B."/>
            <person name="Grigoriev I.V."/>
            <person name="Spatafora J.W."/>
            <person name="Aime M.C."/>
        </authorList>
    </citation>
    <scope>NUCLEOTIDE SEQUENCE [LARGE SCALE GENOMIC DNA]</scope>
    <source>
        <strain evidence="3 4">MCA 4186</strain>
    </source>
</reference>
<dbReference type="SUPFAM" id="SSF54427">
    <property type="entry name" value="NTF2-like"/>
    <property type="match status" value="1"/>
</dbReference>
<name>A0A316Z445_9BASI</name>
<dbReference type="PROSITE" id="PS50177">
    <property type="entry name" value="NTF2_DOMAIN"/>
    <property type="match status" value="1"/>
</dbReference>
<proteinExistence type="predicted"/>
<dbReference type="Gene3D" id="3.10.450.50">
    <property type="match status" value="1"/>
</dbReference>
<dbReference type="GeneID" id="37270491"/>
<dbReference type="EMBL" id="KZ819299">
    <property type="protein sequence ID" value="PWN96369.1"/>
    <property type="molecule type" value="Genomic_DNA"/>
</dbReference>
<evidence type="ECO:0000313" key="3">
    <source>
        <dbReference type="EMBL" id="PWN96369.1"/>
    </source>
</evidence>
<dbReference type="RefSeq" id="XP_025596648.1">
    <property type="nucleotide sequence ID" value="XM_025742947.1"/>
</dbReference>
<feature type="compositionally biased region" description="Low complexity" evidence="1">
    <location>
        <begin position="121"/>
        <end position="135"/>
    </location>
</feature>
<dbReference type="OrthoDB" id="25408at2759"/>
<dbReference type="GO" id="GO:0006913">
    <property type="term" value="P:nucleocytoplasmic transport"/>
    <property type="evidence" value="ECO:0007669"/>
    <property type="project" value="InterPro"/>
</dbReference>
<dbReference type="Proteomes" id="UP000245946">
    <property type="component" value="Unassembled WGS sequence"/>
</dbReference>
<protein>
    <submittedName>
        <fullName evidence="3">NTF2-like protein</fullName>
    </submittedName>
</protein>
<dbReference type="STRING" id="58919.A0A316Z445"/>
<dbReference type="InterPro" id="IPR002075">
    <property type="entry name" value="NTF2_dom"/>
</dbReference>
<evidence type="ECO:0000313" key="4">
    <source>
        <dbReference type="Proteomes" id="UP000245946"/>
    </source>
</evidence>
<gene>
    <name evidence="3" type="ORF">FA09DRAFT_331265</name>
</gene>
<evidence type="ECO:0000259" key="2">
    <source>
        <dbReference type="PROSITE" id="PS50177"/>
    </source>
</evidence>
<dbReference type="PANTHER" id="PTHR12612">
    <property type="entry name" value="NUCLEAR TRANSPORT FACTOR 2"/>
    <property type="match status" value="1"/>
</dbReference>
<dbReference type="InterPro" id="IPR032710">
    <property type="entry name" value="NTF2-like_dom_sf"/>
</dbReference>
<feature type="region of interest" description="Disordered" evidence="1">
    <location>
        <begin position="121"/>
        <end position="148"/>
    </location>
</feature>
<evidence type="ECO:0000256" key="1">
    <source>
        <dbReference type="SAM" id="MobiDB-lite"/>
    </source>
</evidence>
<dbReference type="InterPro" id="IPR018222">
    <property type="entry name" value="Nuclear_transport_factor_2_euk"/>
</dbReference>
<organism evidence="3 4">
    <name type="scientific">Tilletiopsis washingtonensis</name>
    <dbReference type="NCBI Taxonomy" id="58919"/>
    <lineage>
        <taxon>Eukaryota</taxon>
        <taxon>Fungi</taxon>
        <taxon>Dikarya</taxon>
        <taxon>Basidiomycota</taxon>
        <taxon>Ustilaginomycotina</taxon>
        <taxon>Exobasidiomycetes</taxon>
        <taxon>Entylomatales</taxon>
        <taxon>Entylomatales incertae sedis</taxon>
        <taxon>Tilletiopsis</taxon>
    </lineage>
</organism>
<sequence>MAAASAQQQPQSDAQAEQRTLVEFACKAAETFVAAYYAAADAPGRGSLIPTLYLPDSTIVWNGTPVSGRAGMAQLLAVMPGSKHELQAFDAHPLGGHARNGGKQAPSMLLTVNGIVTHHTPGSSSVVSGASAPSSNAPRSAKEAHAEQVPYEALPRAFSQSFVLISDLQRDGGIAAVEADMHARYFVQADQFRFVG</sequence>
<accession>A0A316Z445</accession>
<dbReference type="InterPro" id="IPR045875">
    <property type="entry name" value="NTF2"/>
</dbReference>